<accession>A0A3G8ZMP4</accession>
<feature type="region of interest" description="Disordered" evidence="1">
    <location>
        <begin position="38"/>
        <end position="70"/>
    </location>
</feature>
<organism evidence="4 5">
    <name type="scientific">Nakamurella antarctica</name>
    <dbReference type="NCBI Taxonomy" id="1902245"/>
    <lineage>
        <taxon>Bacteria</taxon>
        <taxon>Bacillati</taxon>
        <taxon>Actinomycetota</taxon>
        <taxon>Actinomycetes</taxon>
        <taxon>Nakamurellales</taxon>
        <taxon>Nakamurellaceae</taxon>
        <taxon>Nakamurella</taxon>
    </lineage>
</organism>
<evidence type="ECO:0000259" key="3">
    <source>
        <dbReference type="Pfam" id="PF12146"/>
    </source>
</evidence>
<keyword evidence="2" id="KW-0732">Signal</keyword>
<keyword evidence="5" id="KW-1185">Reference proteome</keyword>
<dbReference type="Gene3D" id="3.40.50.1820">
    <property type="entry name" value="alpha/beta hydrolase"/>
    <property type="match status" value="1"/>
</dbReference>
<dbReference type="SUPFAM" id="SSF53474">
    <property type="entry name" value="alpha/beta-Hydrolases"/>
    <property type="match status" value="1"/>
</dbReference>
<evidence type="ECO:0000313" key="5">
    <source>
        <dbReference type="Proteomes" id="UP000268084"/>
    </source>
</evidence>
<dbReference type="AlphaFoldDB" id="A0A3G8ZMP4"/>
<evidence type="ECO:0000256" key="2">
    <source>
        <dbReference type="SAM" id="SignalP"/>
    </source>
</evidence>
<feature type="domain" description="Serine aminopeptidase S33" evidence="3">
    <location>
        <begin position="135"/>
        <end position="237"/>
    </location>
</feature>
<dbReference type="GO" id="GO:0052689">
    <property type="term" value="F:carboxylic ester hydrolase activity"/>
    <property type="evidence" value="ECO:0007669"/>
    <property type="project" value="TreeGrafter"/>
</dbReference>
<proteinExistence type="predicted"/>
<dbReference type="Proteomes" id="UP000268084">
    <property type="component" value="Chromosome"/>
</dbReference>
<dbReference type="OrthoDB" id="5902829at2"/>
<dbReference type="InterPro" id="IPR029058">
    <property type="entry name" value="AB_hydrolase_fold"/>
</dbReference>
<dbReference type="InterPro" id="IPR053145">
    <property type="entry name" value="AB_hydrolase_Est10"/>
</dbReference>
<feature type="signal peptide" evidence="2">
    <location>
        <begin position="1"/>
        <end position="24"/>
    </location>
</feature>
<feature type="compositionally biased region" description="Low complexity" evidence="1">
    <location>
        <begin position="49"/>
        <end position="69"/>
    </location>
</feature>
<dbReference type="EMBL" id="CP034170">
    <property type="protein sequence ID" value="AZI58418.1"/>
    <property type="molecule type" value="Genomic_DNA"/>
</dbReference>
<gene>
    <name evidence="4" type="ORF">EH165_09990</name>
</gene>
<dbReference type="KEGG" id="nak:EH165_09990"/>
<reference evidence="4 5" key="2">
    <citation type="submission" date="2018-12" db="EMBL/GenBank/DDBJ databases">
        <title>Nakamurella antarcticus sp. nov., isolated from Antarctica South Shetland Islands soil.</title>
        <authorList>
            <person name="Peng F."/>
        </authorList>
    </citation>
    <scope>NUCLEOTIDE SEQUENCE [LARGE SCALE GENOMIC DNA]</scope>
    <source>
        <strain evidence="4 5">S14-144</strain>
    </source>
</reference>
<reference evidence="4 5" key="1">
    <citation type="submission" date="2018-11" db="EMBL/GenBank/DDBJ databases">
        <authorList>
            <person name="Da X."/>
        </authorList>
    </citation>
    <scope>NUCLEOTIDE SEQUENCE [LARGE SCALE GENOMIC DNA]</scope>
    <source>
        <strain evidence="4 5">S14-144</strain>
    </source>
</reference>
<evidence type="ECO:0000256" key="1">
    <source>
        <dbReference type="SAM" id="MobiDB-lite"/>
    </source>
</evidence>
<dbReference type="InterPro" id="IPR022742">
    <property type="entry name" value="Hydrolase_4"/>
</dbReference>
<sequence length="370" mass="37346">MRSMSGAIATVALLTLVAGCVATGATYPGATPAPTDIRSAASSLADPHSAAVSSSGAPEASPAEAPASGTDAISEAKALSVDSSGVDDSPAAAGDSAADSGNAVAESMVWVPAGDHRVPGTLALPAVPTEHLLPVVLLLHGDMSSRNENGDLFTRLAADLAGRGIASLRIDFAGSGDSEQSGMALDYPGMVTDATASLTYLKDDSRIDPNRVAVLGLSRGGSIAATLAGTVPGVAALAEWSGAVYNGFDEDPDGHDQARTDGYATVGGDTNPFPLSLNWFDSIEQSHPLDDVAGYTGPVLAVTGSADTVVPPVASDVLVQTLASTDVTRYVIDGADHEYDATTDDQTHAEEALAVTTHWFASRLTGSPTS</sequence>
<dbReference type="PROSITE" id="PS51257">
    <property type="entry name" value="PROKAR_LIPOPROTEIN"/>
    <property type="match status" value="1"/>
</dbReference>
<dbReference type="Pfam" id="PF12146">
    <property type="entry name" value="Hydrolase_4"/>
    <property type="match status" value="1"/>
</dbReference>
<feature type="chain" id="PRO_5018241700" description="Serine aminopeptidase S33 domain-containing protein" evidence="2">
    <location>
        <begin position="25"/>
        <end position="370"/>
    </location>
</feature>
<evidence type="ECO:0000313" key="4">
    <source>
        <dbReference type="EMBL" id="AZI58418.1"/>
    </source>
</evidence>
<dbReference type="PANTHER" id="PTHR43265">
    <property type="entry name" value="ESTERASE ESTD"/>
    <property type="match status" value="1"/>
</dbReference>
<name>A0A3G8ZMP4_9ACTN</name>
<dbReference type="PANTHER" id="PTHR43265:SF1">
    <property type="entry name" value="ESTERASE ESTD"/>
    <property type="match status" value="1"/>
</dbReference>
<protein>
    <recommendedName>
        <fullName evidence="3">Serine aminopeptidase S33 domain-containing protein</fullName>
    </recommendedName>
</protein>